<accession>A0A2G6PEI7</accession>
<proteinExistence type="inferred from homology"/>
<gene>
    <name evidence="4" type="ORF">CSA09_04030</name>
</gene>
<dbReference type="Pfam" id="PF02321">
    <property type="entry name" value="OEP"/>
    <property type="match status" value="2"/>
</dbReference>
<keyword evidence="2" id="KW-1134">Transmembrane beta strand</keyword>
<name>A0A2G6PEI7_9GAMM</name>
<dbReference type="EMBL" id="PDTV01000009">
    <property type="protein sequence ID" value="PIE82967.1"/>
    <property type="molecule type" value="Genomic_DNA"/>
</dbReference>
<comment type="caution">
    <text evidence="4">The sequence shown here is derived from an EMBL/GenBank/DDBJ whole genome shotgun (WGS) entry which is preliminary data.</text>
</comment>
<keyword evidence="2" id="KW-0472">Membrane</keyword>
<sequence length="507" mass="55806">MRFRFFVNGYKCLFGIVLVLLLGGCSSYRQGKITAPDVGETWAGGKQAIFSSEAAHVKSKWWEDFNSPGLNTLVERAYSQNLTLRIATLRILQARAMLNAVRSERYPSINSSNSIMRTKPSGNAQMTDKALTSYQMSLDSSWEIDLWGRVKQNITAANAELNNLDAAYQDAALSIGAEVASAYINYVVLQKQIKSVSANIALQKQSLRVAKALFKEGENTALDVQQAQAILASTKALIPNLERSKNQIRNALITLLALPPTEIDKLLPKGNVKLPMLAKTVPIGTPVEVLRRRPDIRQAEWSAVAAAARAQAAHLERYPRISLSGSINLQVTDGVPTLFGGGPGKLFSKDSLGFSFGPSIYIPLFNAKRLENNLLAQDAAFQQSIEAYRLAVFRGLQDVENALTALAQSRARYQHLRKSVKAYNKAYSIAKVLYKEGEGNFQNIIDTQRQLIDQQQTQFAEQGNISLAQISLIRSLGGGWVPEEGERLDEATKPVVKKPSPRLVNVS</sequence>
<comment type="subcellular location">
    <subcellularLocation>
        <location evidence="2">Cell outer membrane</location>
        <topology evidence="2">Lipid-anchor</topology>
    </subcellularLocation>
</comment>
<dbReference type="PROSITE" id="PS51257">
    <property type="entry name" value="PROKAR_LIPOPROTEIN"/>
    <property type="match status" value="1"/>
</dbReference>
<keyword evidence="2" id="KW-0812">Transmembrane</keyword>
<evidence type="ECO:0000256" key="1">
    <source>
        <dbReference type="ARBA" id="ARBA00007613"/>
    </source>
</evidence>
<dbReference type="PANTHER" id="PTHR30203">
    <property type="entry name" value="OUTER MEMBRANE CATION EFFLUX PROTEIN"/>
    <property type="match status" value="1"/>
</dbReference>
<evidence type="ECO:0000313" key="4">
    <source>
        <dbReference type="EMBL" id="PIE82967.1"/>
    </source>
</evidence>
<dbReference type="NCBIfam" id="TIGR01845">
    <property type="entry name" value="outer_NodT"/>
    <property type="match status" value="1"/>
</dbReference>
<dbReference type="GO" id="GO:0009279">
    <property type="term" value="C:cell outer membrane"/>
    <property type="evidence" value="ECO:0007669"/>
    <property type="project" value="UniProtKB-SubCell"/>
</dbReference>
<dbReference type="InterPro" id="IPR003423">
    <property type="entry name" value="OMP_efflux"/>
</dbReference>
<dbReference type="Gene3D" id="2.20.200.10">
    <property type="entry name" value="Outer membrane efflux proteins (OEP)"/>
    <property type="match status" value="1"/>
</dbReference>
<dbReference type="PANTHER" id="PTHR30203:SF25">
    <property type="entry name" value="OUTER MEMBRANE PROTEIN-RELATED"/>
    <property type="match status" value="1"/>
</dbReference>
<reference evidence="4 5" key="1">
    <citation type="submission" date="2017-10" db="EMBL/GenBank/DDBJ databases">
        <title>Novel microbial diversity and functional potential in the marine mammal oral microbiome.</title>
        <authorList>
            <person name="Dudek N.K."/>
            <person name="Sun C.L."/>
            <person name="Burstein D."/>
            <person name="Kantor R.S."/>
            <person name="Aliaga Goltsman D.S."/>
            <person name="Bik E.M."/>
            <person name="Thomas B.C."/>
            <person name="Banfield J.F."/>
            <person name="Relman D.A."/>
        </authorList>
    </citation>
    <scope>NUCLEOTIDE SEQUENCE [LARGE SCALE GENOMIC DNA]</scope>
    <source>
        <strain evidence="4">DOLJORAL78_50_517</strain>
    </source>
</reference>
<dbReference type="SUPFAM" id="SSF56954">
    <property type="entry name" value="Outer membrane efflux proteins (OEP)"/>
    <property type="match status" value="1"/>
</dbReference>
<protein>
    <recommendedName>
        <fullName evidence="6">RND transporter</fullName>
    </recommendedName>
</protein>
<evidence type="ECO:0000256" key="3">
    <source>
        <dbReference type="SAM" id="MobiDB-lite"/>
    </source>
</evidence>
<dbReference type="InterPro" id="IPR010131">
    <property type="entry name" value="MdtP/NodT-like"/>
</dbReference>
<dbReference type="AlphaFoldDB" id="A0A2G6PEI7"/>
<dbReference type="Proteomes" id="UP000229278">
    <property type="component" value="Unassembled WGS sequence"/>
</dbReference>
<organism evidence="4 5">
    <name type="scientific">Candidatus Contendibacter odensensis</name>
    <dbReference type="NCBI Taxonomy" id="1400860"/>
    <lineage>
        <taxon>Bacteria</taxon>
        <taxon>Pseudomonadati</taxon>
        <taxon>Pseudomonadota</taxon>
        <taxon>Gammaproteobacteria</taxon>
        <taxon>Candidatus Competibacteraceae</taxon>
        <taxon>Candidatus Contendibacter</taxon>
    </lineage>
</organism>
<dbReference type="GO" id="GO:0015562">
    <property type="term" value="F:efflux transmembrane transporter activity"/>
    <property type="evidence" value="ECO:0007669"/>
    <property type="project" value="InterPro"/>
</dbReference>
<evidence type="ECO:0000313" key="5">
    <source>
        <dbReference type="Proteomes" id="UP000229278"/>
    </source>
</evidence>
<keyword evidence="2" id="KW-0449">Lipoprotein</keyword>
<keyword evidence="2" id="KW-0564">Palmitate</keyword>
<evidence type="ECO:0008006" key="6">
    <source>
        <dbReference type="Google" id="ProtNLM"/>
    </source>
</evidence>
<comment type="similarity">
    <text evidence="1 2">Belongs to the outer membrane factor (OMF) (TC 1.B.17) family.</text>
</comment>
<dbReference type="Gene3D" id="1.20.1600.10">
    <property type="entry name" value="Outer membrane efflux proteins (OEP)"/>
    <property type="match status" value="1"/>
</dbReference>
<feature type="region of interest" description="Disordered" evidence="3">
    <location>
        <begin position="487"/>
        <end position="507"/>
    </location>
</feature>
<evidence type="ECO:0000256" key="2">
    <source>
        <dbReference type="RuleBase" id="RU362097"/>
    </source>
</evidence>